<feature type="domain" description="HPr kinase/phosphorylase C-terminal" evidence="1">
    <location>
        <begin position="119"/>
        <end position="171"/>
    </location>
</feature>
<dbReference type="SUPFAM" id="SSF53795">
    <property type="entry name" value="PEP carboxykinase-like"/>
    <property type="match status" value="1"/>
</dbReference>
<keyword evidence="3" id="KW-1185">Reference proteome</keyword>
<evidence type="ECO:0000313" key="3">
    <source>
        <dbReference type="Proteomes" id="UP001589776"/>
    </source>
</evidence>
<proteinExistence type="predicted"/>
<dbReference type="EMBL" id="JBHLWN010000121">
    <property type="protein sequence ID" value="MFC0216451.1"/>
    <property type="molecule type" value="Genomic_DNA"/>
</dbReference>
<reference evidence="2 3" key="1">
    <citation type="submission" date="2024-09" db="EMBL/GenBank/DDBJ databases">
        <authorList>
            <person name="Sun Q."/>
            <person name="Mori K."/>
        </authorList>
    </citation>
    <scope>NUCLEOTIDE SEQUENCE [LARGE SCALE GENOMIC DNA]</scope>
    <source>
        <strain evidence="2 3">CCM 7759</strain>
    </source>
</reference>
<sequence length="316" mass="35048">MTSSPMNIYSYYAFGLRIHSEMELPELPALPFGDGSADAEIKLAPHTAYTAELDNNPYEHMVKNGQVLFYVPDHAYFSIEAGRTIAITPLAGADIRLVRLYVLGSCMGALLLQRRLLPLHGSAVEIDGKAYAVVGDSGAGKSTLASVFIHNGYRLISDDIIAVSISQEEKVPIAIPSYPQQKLWQESLEHLGVAERPYEPIFGRETKYSVPVATSFREDPLPLAGIFILEKAEGMDGAAPVIRPLGKLERIQTLFTHTYRQFLVPRMDLQEWHFTTSVQLLRHCTMHSLKRAATGFSAHRLQQMIVDTISGGTIHE</sequence>
<evidence type="ECO:0000259" key="1">
    <source>
        <dbReference type="Pfam" id="PF07475"/>
    </source>
</evidence>
<protein>
    <submittedName>
        <fullName evidence="2">Aldolase</fullName>
    </submittedName>
</protein>
<evidence type="ECO:0000313" key="2">
    <source>
        <dbReference type="EMBL" id="MFC0216451.1"/>
    </source>
</evidence>
<dbReference type="Proteomes" id="UP001589776">
    <property type="component" value="Unassembled WGS sequence"/>
</dbReference>
<name>A0ABV6DUX2_9BACL</name>
<organism evidence="2 3">
    <name type="scientific">Paenibacillus chartarius</name>
    <dbReference type="NCBI Taxonomy" id="747481"/>
    <lineage>
        <taxon>Bacteria</taxon>
        <taxon>Bacillati</taxon>
        <taxon>Bacillota</taxon>
        <taxon>Bacilli</taxon>
        <taxon>Bacillales</taxon>
        <taxon>Paenibacillaceae</taxon>
        <taxon>Paenibacillus</taxon>
    </lineage>
</organism>
<dbReference type="InterPro" id="IPR027417">
    <property type="entry name" value="P-loop_NTPase"/>
</dbReference>
<dbReference type="RefSeq" id="WP_377474650.1">
    <property type="nucleotide sequence ID" value="NZ_JBHLWN010000121.1"/>
</dbReference>
<dbReference type="Gene3D" id="3.40.50.300">
    <property type="entry name" value="P-loop containing nucleotide triphosphate hydrolases"/>
    <property type="match status" value="1"/>
</dbReference>
<accession>A0ABV6DUX2</accession>
<dbReference type="InterPro" id="IPR011104">
    <property type="entry name" value="Hpr_kin/Pase_C"/>
</dbReference>
<comment type="caution">
    <text evidence="2">The sequence shown here is derived from an EMBL/GenBank/DDBJ whole genome shotgun (WGS) entry which is preliminary data.</text>
</comment>
<gene>
    <name evidence="2" type="ORF">ACFFK0_29060</name>
</gene>
<dbReference type="Pfam" id="PF07475">
    <property type="entry name" value="Hpr_kinase_C"/>
    <property type="match status" value="1"/>
</dbReference>